<dbReference type="GO" id="GO:0005739">
    <property type="term" value="C:mitochondrion"/>
    <property type="evidence" value="ECO:0007669"/>
    <property type="project" value="TreeGrafter"/>
</dbReference>
<dbReference type="PRINTS" id="PR00420">
    <property type="entry name" value="RNGMNOXGNASE"/>
</dbReference>
<dbReference type="SUPFAM" id="SSF51905">
    <property type="entry name" value="FAD/NAD(P)-binding domain"/>
    <property type="match status" value="1"/>
</dbReference>
<evidence type="ECO:0000313" key="5">
    <source>
        <dbReference type="EMBL" id="GFP95562.1"/>
    </source>
</evidence>
<dbReference type="Gene3D" id="3.50.50.60">
    <property type="entry name" value="FAD/NAD(P)-binding domain"/>
    <property type="match status" value="1"/>
</dbReference>
<comment type="caution">
    <text evidence="5">The sequence shown here is derived from an EMBL/GenBank/DDBJ whole genome shotgun (WGS) entry which is preliminary data.</text>
</comment>
<dbReference type="GO" id="GO:0006744">
    <property type="term" value="P:ubiquinone biosynthetic process"/>
    <property type="evidence" value="ECO:0007669"/>
    <property type="project" value="TreeGrafter"/>
</dbReference>
<dbReference type="InterPro" id="IPR002938">
    <property type="entry name" value="FAD-bd"/>
</dbReference>
<evidence type="ECO:0000256" key="2">
    <source>
        <dbReference type="ARBA" id="ARBA00022827"/>
    </source>
</evidence>
<evidence type="ECO:0000256" key="1">
    <source>
        <dbReference type="ARBA" id="ARBA00022630"/>
    </source>
</evidence>
<dbReference type="GO" id="GO:0071949">
    <property type="term" value="F:FAD binding"/>
    <property type="evidence" value="ECO:0007669"/>
    <property type="project" value="InterPro"/>
</dbReference>
<keyword evidence="2" id="KW-0274">FAD</keyword>
<dbReference type="GO" id="GO:0016709">
    <property type="term" value="F:oxidoreductase activity, acting on paired donors, with incorporation or reduction of molecular oxygen, NAD(P)H as one donor, and incorporation of one atom of oxygen"/>
    <property type="evidence" value="ECO:0007669"/>
    <property type="project" value="UniProtKB-ARBA"/>
</dbReference>
<dbReference type="EMBL" id="BMAC01000397">
    <property type="protein sequence ID" value="GFP95562.1"/>
    <property type="molecule type" value="Genomic_DNA"/>
</dbReference>
<feature type="domain" description="FAD-binding" evidence="4">
    <location>
        <begin position="74"/>
        <end position="446"/>
    </location>
</feature>
<name>A0A830CBA7_9LAMI</name>
<keyword evidence="1" id="KW-0285">Flavoprotein</keyword>
<proteinExistence type="predicted"/>
<dbReference type="PANTHER" id="PTHR43004">
    <property type="entry name" value="TRK SYSTEM POTASSIUM UPTAKE PROTEIN"/>
    <property type="match status" value="1"/>
</dbReference>
<dbReference type="Gene3D" id="3.30.9.10">
    <property type="entry name" value="D-Amino Acid Oxidase, subunit A, domain 2"/>
    <property type="match status" value="1"/>
</dbReference>
<evidence type="ECO:0000256" key="3">
    <source>
        <dbReference type="SAM" id="MobiDB-lite"/>
    </source>
</evidence>
<organism evidence="5 6">
    <name type="scientific">Phtheirospermum japonicum</name>
    <dbReference type="NCBI Taxonomy" id="374723"/>
    <lineage>
        <taxon>Eukaryota</taxon>
        <taxon>Viridiplantae</taxon>
        <taxon>Streptophyta</taxon>
        <taxon>Embryophyta</taxon>
        <taxon>Tracheophyta</taxon>
        <taxon>Spermatophyta</taxon>
        <taxon>Magnoliopsida</taxon>
        <taxon>eudicotyledons</taxon>
        <taxon>Gunneridae</taxon>
        <taxon>Pentapetalae</taxon>
        <taxon>asterids</taxon>
        <taxon>lamiids</taxon>
        <taxon>Lamiales</taxon>
        <taxon>Orobanchaceae</taxon>
        <taxon>Orobanchaceae incertae sedis</taxon>
        <taxon>Phtheirospermum</taxon>
    </lineage>
</organism>
<dbReference type="InterPro" id="IPR050641">
    <property type="entry name" value="RIFMO-like"/>
</dbReference>
<dbReference type="Pfam" id="PF01494">
    <property type="entry name" value="FAD_binding_3"/>
    <property type="match status" value="1"/>
</dbReference>
<reference evidence="5" key="1">
    <citation type="submission" date="2020-07" db="EMBL/GenBank/DDBJ databases">
        <title>Ethylene signaling mediates host invasion by parasitic plants.</title>
        <authorList>
            <person name="Yoshida S."/>
        </authorList>
    </citation>
    <scope>NUCLEOTIDE SEQUENCE</scope>
    <source>
        <strain evidence="5">Okayama</strain>
    </source>
</reference>
<gene>
    <name evidence="5" type="ORF">PHJA_001700500</name>
</gene>
<dbReference type="InterPro" id="IPR036188">
    <property type="entry name" value="FAD/NAD-bd_sf"/>
</dbReference>
<dbReference type="OrthoDB" id="1716816at2759"/>
<evidence type="ECO:0000259" key="4">
    <source>
        <dbReference type="Pfam" id="PF01494"/>
    </source>
</evidence>
<dbReference type="Proteomes" id="UP000653305">
    <property type="component" value="Unassembled WGS sequence"/>
</dbReference>
<evidence type="ECO:0000313" key="6">
    <source>
        <dbReference type="Proteomes" id="UP000653305"/>
    </source>
</evidence>
<protein>
    <submittedName>
        <fullName evidence="5">Putative polyketide hydroxylase</fullName>
    </submittedName>
</protein>
<feature type="region of interest" description="Disordered" evidence="3">
    <location>
        <begin position="562"/>
        <end position="593"/>
    </location>
</feature>
<keyword evidence="6" id="KW-1185">Reference proteome</keyword>
<dbReference type="AlphaFoldDB" id="A0A830CBA7"/>
<accession>A0A830CBA7</accession>
<dbReference type="PANTHER" id="PTHR43004:SF6">
    <property type="entry name" value="FAD_NAD(P)-BINDING OXIDOREDUCTASE FAMILY PROTEIN"/>
    <property type="match status" value="1"/>
</dbReference>
<sequence>MWRTQIDIHVPVPAFCRRKNLMLSAMGFLRLTRRFRGLYHTRTMNGTVLSDSYCQRRELSSHCDGINGEDSPSPVLIVGAGPVGLVLSILLTKLGVKCTVLEKSSAFSSHPQAHFINNRSMEIFLKLNGLADEILRHQPPVDLWRKFIYCTSLTGPVLGSVDHMKPQDFDRIVSPVTVAHFSQYKLTSLLIKQLEDIDFHIRSNGLTNSDDRKLAERAILMGHECSAINLTENGVSVSANVKTEGKKHVTKDFQCNFVVATDGAGSTVRKLMGIGMRGEHDLQKLISVHFISQDLGRYLINERPGMLFFVFNTEAIGVIVAHDLKQGEFVLQVPFYPPQQKFEDFSSRMCEKLIFKLVGRELSDINVVDVKPWVMHAEVADAFLAGNNRIILAGDAAHRFPPAGGFGMNTGIQDAHNLAWKLASVIKGIAPPTILSTYEIERRQIAIFNTALSVENFKAAMAVPAALGLNPRIANSVHRTINDTLGSILPSDIQRVILDGIFSIGRMQVSDSLLNENNPLGSSRLSKLRQIFDEGKSLQLQFPAEDLGFRLRIRYTKGALVPDDDSWSSKQESPTGRRRDYVPSSDPGSRLPHMKIQSLSSLSTEDAFSTLDLVSGDNIEFLLIIAPIKESYRLAQSAFKVAQEFKVPLKVCVMWQEKLANGIDSSKTELLPWNNFVDVIEAKSCHNSPSWWDLCQMTDRGAILVRPDEHIAWRLKSEIKNDPLLVLKNVFCSVLGWESSCT</sequence>
<dbReference type="Gene3D" id="3.40.30.120">
    <property type="match status" value="1"/>
</dbReference>